<dbReference type="AlphaFoldDB" id="A0A7W9AFE2"/>
<feature type="compositionally biased region" description="Gly residues" evidence="6">
    <location>
        <begin position="19"/>
        <end position="43"/>
    </location>
</feature>
<sequence length="378" mass="40102">MTIKMGWIAAKRAMLMEGGPWGGGKGSGGSGGGGDSGGGGGDGRPPSPWNQPTGGGGRKPRRDPQGPAAMDQLFERLRGSFGGGGSGGGGFGGASARMIWPYVVLAFAVIWILFTSVHRIGPQEQGVVTVFGRYWSTMGPGVNFTFPAPISRVQKLDVQAIRTLPIGQGGNDNNLVLTGDQNIVDLAYSVRWKIKPGAAEQFLFQIAEPEKTISEVAESAMRAVLASFTLIQAIGPGRTDIEQRVAELMQAILDDYKAGVEIQGIAISQADPPAAVNDAFKEVTASQQEVESNLNDARTYAQQVTAKAQGDAASFDKVYEQYSLAPEVTRRRMYYDTMERVLSKVDKTIIEAPGVTPYLALPEVRKRAAPAAEGAAQP</sequence>
<dbReference type="SMART" id="SM00244">
    <property type="entry name" value="PHB"/>
    <property type="match status" value="1"/>
</dbReference>
<protein>
    <submittedName>
        <fullName evidence="9">Membrane protease subunit HflK</fullName>
        <ecNumber evidence="9">3.4.-.-</ecNumber>
    </submittedName>
</protein>
<evidence type="ECO:0000256" key="5">
    <source>
        <dbReference type="ARBA" id="ARBA00023136"/>
    </source>
</evidence>
<gene>
    <name evidence="9" type="ORF">FHS49_000497</name>
</gene>
<evidence type="ECO:0000256" key="1">
    <source>
        <dbReference type="ARBA" id="ARBA00004167"/>
    </source>
</evidence>
<dbReference type="InterPro" id="IPR010201">
    <property type="entry name" value="HflK"/>
</dbReference>
<evidence type="ECO:0000256" key="6">
    <source>
        <dbReference type="SAM" id="MobiDB-lite"/>
    </source>
</evidence>
<organism evidence="9 10">
    <name type="scientific">Sphingobium boeckii</name>
    <dbReference type="NCBI Taxonomy" id="1082345"/>
    <lineage>
        <taxon>Bacteria</taxon>
        <taxon>Pseudomonadati</taxon>
        <taxon>Pseudomonadota</taxon>
        <taxon>Alphaproteobacteria</taxon>
        <taxon>Sphingomonadales</taxon>
        <taxon>Sphingomonadaceae</taxon>
        <taxon>Sphingobium</taxon>
    </lineage>
</organism>
<dbReference type="RefSeq" id="WP_246350217.1">
    <property type="nucleotide sequence ID" value="NZ_JACIJC010000001.1"/>
</dbReference>
<feature type="region of interest" description="Disordered" evidence="6">
    <location>
        <begin position="19"/>
        <end position="67"/>
    </location>
</feature>
<comment type="similarity">
    <text evidence="2">Belongs to the band 7/mec-2 family. HflK subfamily.</text>
</comment>
<accession>A0A7W9AFE2</accession>
<keyword evidence="3 7" id="KW-0812">Transmembrane</keyword>
<evidence type="ECO:0000256" key="2">
    <source>
        <dbReference type="ARBA" id="ARBA00006971"/>
    </source>
</evidence>
<keyword evidence="9" id="KW-0378">Hydrolase</keyword>
<dbReference type="GO" id="GO:0008233">
    <property type="term" value="F:peptidase activity"/>
    <property type="evidence" value="ECO:0007669"/>
    <property type="project" value="UniProtKB-KW"/>
</dbReference>
<dbReference type="GO" id="GO:0016020">
    <property type="term" value="C:membrane"/>
    <property type="evidence" value="ECO:0007669"/>
    <property type="project" value="UniProtKB-SubCell"/>
</dbReference>
<keyword evidence="9" id="KW-0645">Protease</keyword>
<feature type="domain" description="Band 7" evidence="8">
    <location>
        <begin position="115"/>
        <end position="284"/>
    </location>
</feature>
<dbReference type="GO" id="GO:0006508">
    <property type="term" value="P:proteolysis"/>
    <property type="evidence" value="ECO:0007669"/>
    <property type="project" value="UniProtKB-KW"/>
</dbReference>
<dbReference type="PANTHER" id="PTHR43327">
    <property type="entry name" value="STOMATIN-LIKE PROTEIN 2, MITOCHONDRIAL"/>
    <property type="match status" value="1"/>
</dbReference>
<keyword evidence="5 7" id="KW-0472">Membrane</keyword>
<dbReference type="CDD" id="cd03404">
    <property type="entry name" value="SPFH_HflK"/>
    <property type="match status" value="1"/>
</dbReference>
<dbReference type="InterPro" id="IPR036013">
    <property type="entry name" value="Band_7/SPFH_dom_sf"/>
</dbReference>
<dbReference type="Gene3D" id="3.30.479.30">
    <property type="entry name" value="Band 7 domain"/>
    <property type="match status" value="1"/>
</dbReference>
<evidence type="ECO:0000256" key="3">
    <source>
        <dbReference type="ARBA" id="ARBA00022692"/>
    </source>
</evidence>
<dbReference type="EMBL" id="JACIJC010000001">
    <property type="protein sequence ID" value="MBB5684506.1"/>
    <property type="molecule type" value="Genomic_DNA"/>
</dbReference>
<feature type="transmembrane region" description="Helical" evidence="7">
    <location>
        <begin position="99"/>
        <end position="117"/>
    </location>
</feature>
<reference evidence="9 10" key="1">
    <citation type="submission" date="2020-08" db="EMBL/GenBank/DDBJ databases">
        <title>Genomic Encyclopedia of Type Strains, Phase IV (KMG-IV): sequencing the most valuable type-strain genomes for metagenomic binning, comparative biology and taxonomic classification.</title>
        <authorList>
            <person name="Goeker M."/>
        </authorList>
    </citation>
    <scope>NUCLEOTIDE SEQUENCE [LARGE SCALE GENOMIC DNA]</scope>
    <source>
        <strain evidence="9 10">DSM 25079</strain>
    </source>
</reference>
<name>A0A7W9AFE2_9SPHN</name>
<keyword evidence="4 7" id="KW-1133">Transmembrane helix</keyword>
<dbReference type="InterPro" id="IPR001107">
    <property type="entry name" value="Band_7"/>
</dbReference>
<evidence type="ECO:0000313" key="10">
    <source>
        <dbReference type="Proteomes" id="UP000549617"/>
    </source>
</evidence>
<proteinExistence type="inferred from homology"/>
<dbReference type="EC" id="3.4.-.-" evidence="9"/>
<dbReference type="SUPFAM" id="SSF117892">
    <property type="entry name" value="Band 7/SPFH domain"/>
    <property type="match status" value="1"/>
</dbReference>
<dbReference type="Pfam" id="PF01145">
    <property type="entry name" value="Band_7"/>
    <property type="match status" value="1"/>
</dbReference>
<evidence type="ECO:0000256" key="4">
    <source>
        <dbReference type="ARBA" id="ARBA00022989"/>
    </source>
</evidence>
<evidence type="ECO:0000259" key="8">
    <source>
        <dbReference type="SMART" id="SM00244"/>
    </source>
</evidence>
<keyword evidence="10" id="KW-1185">Reference proteome</keyword>
<comment type="subcellular location">
    <subcellularLocation>
        <location evidence="1">Membrane</location>
        <topology evidence="1">Single-pass membrane protein</topology>
    </subcellularLocation>
</comment>
<comment type="caution">
    <text evidence="9">The sequence shown here is derived from an EMBL/GenBank/DDBJ whole genome shotgun (WGS) entry which is preliminary data.</text>
</comment>
<dbReference type="PANTHER" id="PTHR43327:SF2">
    <property type="entry name" value="MODULATOR OF FTSH PROTEASE HFLK"/>
    <property type="match status" value="1"/>
</dbReference>
<evidence type="ECO:0000313" key="9">
    <source>
        <dbReference type="EMBL" id="MBB5684506.1"/>
    </source>
</evidence>
<dbReference type="Proteomes" id="UP000549617">
    <property type="component" value="Unassembled WGS sequence"/>
</dbReference>
<dbReference type="InterPro" id="IPR050710">
    <property type="entry name" value="Band7/mec-2_domain"/>
</dbReference>
<evidence type="ECO:0000256" key="7">
    <source>
        <dbReference type="SAM" id="Phobius"/>
    </source>
</evidence>